<evidence type="ECO:0000313" key="3">
    <source>
        <dbReference type="Proteomes" id="UP000326500"/>
    </source>
</evidence>
<evidence type="ECO:0000313" key="2">
    <source>
        <dbReference type="EMBL" id="SDK38739.1"/>
    </source>
</evidence>
<dbReference type="Gene3D" id="3.30.70.20">
    <property type="match status" value="1"/>
</dbReference>
<dbReference type="PANTHER" id="PTHR31332:SF0">
    <property type="entry name" value="7-HYDROXYMETHYL CHLOROPHYLL A REDUCTASE, CHLOROPLASTIC"/>
    <property type="match status" value="1"/>
</dbReference>
<dbReference type="InterPro" id="IPR007516">
    <property type="entry name" value="Co_F420_Hydgase/DH_bsu_N"/>
</dbReference>
<feature type="domain" description="4Fe-4S ferredoxin-type" evidence="1">
    <location>
        <begin position="10"/>
        <end position="39"/>
    </location>
</feature>
<sequence>MEMKTYKDLESEVWKTDLCSGCGACVAVCPADALRFEPGNTDAPVNIGYCKADNDSVPCGACYAACPRVDLAGQGQMLGPYMDIVAARSAFPVERKQSGGAVTAILVNALEEGLIDAVVTVTRDPWTMKPSSAVITSAEELVLHAGSRYSWWVPLLASLKEAVVTRKYRRIAVVGVPCVARATQAIRTSEHDLLRPYAKAIRLVIGLFCTETFDYAKLVEGKLQSEREIEPWEINRLDIKGKLDVYLQDERQLSIPLAELEEAVRPGCHVCTDFTAVEADVSAGAVGSPGGYTTLIIRNDIGRGFVDRAVWRGKLSTGSNVDLAVIERLAAKKAERRQE</sequence>
<dbReference type="AlphaFoldDB" id="A0A1G9BGU4"/>
<accession>A0A1G9BGU4</accession>
<dbReference type="GO" id="GO:0052592">
    <property type="term" value="F:oxidoreductase activity, acting on CH or CH2 groups, with an iron-sulfur protein as acceptor"/>
    <property type="evidence" value="ECO:0007669"/>
    <property type="project" value="TreeGrafter"/>
</dbReference>
<dbReference type="OrthoDB" id="38261at2157"/>
<dbReference type="PROSITE" id="PS51379">
    <property type="entry name" value="4FE4S_FER_2"/>
    <property type="match status" value="1"/>
</dbReference>
<reference evidence="2 3" key="1">
    <citation type="submission" date="2016-10" db="EMBL/GenBank/DDBJ databases">
        <authorList>
            <person name="Varghese N."/>
            <person name="Submissions S."/>
        </authorList>
    </citation>
    <scope>NUCLEOTIDE SEQUENCE [LARGE SCALE GENOMIC DNA]</scope>
    <source>
        <strain evidence="2 3">DSM 2373</strain>
    </source>
</reference>
<evidence type="ECO:0000259" key="1">
    <source>
        <dbReference type="PROSITE" id="PS51379"/>
    </source>
</evidence>
<proteinExistence type="predicted"/>
<dbReference type="Pfam" id="PF04432">
    <property type="entry name" value="FrhB_FdhB_C"/>
    <property type="match status" value="1"/>
</dbReference>
<protein>
    <submittedName>
        <fullName evidence="2">Coenzyme F420 hydrogenase subunit beta</fullName>
    </submittedName>
</protein>
<dbReference type="SUPFAM" id="SSF54862">
    <property type="entry name" value="4Fe-4S ferredoxins"/>
    <property type="match status" value="1"/>
</dbReference>
<dbReference type="Pfam" id="PF00037">
    <property type="entry name" value="Fer4"/>
    <property type="match status" value="1"/>
</dbReference>
<dbReference type="InterPro" id="IPR017896">
    <property type="entry name" value="4Fe4S_Fe-S-bd"/>
</dbReference>
<dbReference type="InterPro" id="IPR007525">
    <property type="entry name" value="FrhB_FdhB_C"/>
</dbReference>
<dbReference type="STRING" id="2200.GCA_001571405_02102"/>
<dbReference type="PROSITE" id="PS00198">
    <property type="entry name" value="4FE4S_FER_1"/>
    <property type="match status" value="1"/>
</dbReference>
<dbReference type="Pfam" id="PF04422">
    <property type="entry name" value="FrhB_FdhB_N"/>
    <property type="match status" value="1"/>
</dbReference>
<name>A0A1G9BGU4_9EURY</name>
<dbReference type="RefSeq" id="WP_066958665.1">
    <property type="nucleotide sequence ID" value="NZ_BCNX01000012.1"/>
</dbReference>
<keyword evidence="3" id="KW-1185">Reference proteome</keyword>
<dbReference type="EMBL" id="FNFT01000009">
    <property type="protein sequence ID" value="SDK38739.1"/>
    <property type="molecule type" value="Genomic_DNA"/>
</dbReference>
<organism evidence="2 3">
    <name type="scientific">Methanoculleus thermophilus</name>
    <dbReference type="NCBI Taxonomy" id="2200"/>
    <lineage>
        <taxon>Archaea</taxon>
        <taxon>Methanobacteriati</taxon>
        <taxon>Methanobacteriota</taxon>
        <taxon>Stenosarchaea group</taxon>
        <taxon>Methanomicrobia</taxon>
        <taxon>Methanomicrobiales</taxon>
        <taxon>Methanomicrobiaceae</taxon>
        <taxon>Methanoculleus</taxon>
    </lineage>
</organism>
<dbReference type="PANTHER" id="PTHR31332">
    <property type="entry name" value="7-HYDROXYMETHYL CHLOROPHYLL A REDUCTASE, CHLOROPLASTIC"/>
    <property type="match status" value="1"/>
</dbReference>
<gene>
    <name evidence="2" type="ORF">SAMN04488571_10967</name>
</gene>
<dbReference type="InterPro" id="IPR045220">
    <property type="entry name" value="FRHB/FDHB/HCAR-like"/>
</dbReference>
<dbReference type="InterPro" id="IPR017900">
    <property type="entry name" value="4Fe4S_Fe_S_CS"/>
</dbReference>
<dbReference type="Proteomes" id="UP000326500">
    <property type="component" value="Unassembled WGS sequence"/>
</dbReference>